<dbReference type="GO" id="GO:0051301">
    <property type="term" value="P:cell division"/>
    <property type="evidence" value="ECO:0007669"/>
    <property type="project" value="UniProtKB-KW"/>
</dbReference>
<dbReference type="InParanoid" id="A0A804L5K5"/>
<keyword evidence="8" id="KW-0137">Centromere</keyword>
<evidence type="ECO:0000256" key="5">
    <source>
        <dbReference type="ARBA" id="ARBA00022776"/>
    </source>
</evidence>
<keyword evidence="3" id="KW-0158">Chromosome</keyword>
<dbReference type="Pfam" id="PF03800">
    <property type="entry name" value="Nuf2"/>
    <property type="match status" value="1"/>
</dbReference>
<gene>
    <name evidence="10" type="ORF">GSMUA_17230.1</name>
</gene>
<evidence type="ECO:0000256" key="3">
    <source>
        <dbReference type="ARBA" id="ARBA00022454"/>
    </source>
</evidence>
<dbReference type="Gramene" id="Ma11_t08180.1">
    <property type="protein sequence ID" value="Ma11_p08180.1"/>
    <property type="gene ID" value="Ma11_g08180"/>
</dbReference>
<reference evidence="10" key="1">
    <citation type="submission" date="2021-03" db="EMBL/GenBank/DDBJ databases">
        <authorList>
            <consortium name="Genoscope - CEA"/>
            <person name="William W."/>
        </authorList>
    </citation>
    <scope>NUCLEOTIDE SEQUENCE</scope>
    <source>
        <strain evidence="10">Doubled-haploid Pahang</strain>
    </source>
</reference>
<dbReference type="PANTHER" id="PTHR48441:SF1">
    <property type="entry name" value="NT-3"/>
    <property type="match status" value="1"/>
</dbReference>
<evidence type="ECO:0000313" key="11">
    <source>
        <dbReference type="EnsemblPlants" id="Ma11_p08180.1"/>
    </source>
</evidence>
<evidence type="ECO:0000256" key="7">
    <source>
        <dbReference type="ARBA" id="ARBA00023306"/>
    </source>
</evidence>
<dbReference type="Proteomes" id="UP000012960">
    <property type="component" value="Unplaced"/>
</dbReference>
<comment type="subcellular location">
    <subcellularLocation>
        <location evidence="1">Chromosome</location>
        <location evidence="1">Centromere</location>
    </subcellularLocation>
</comment>
<sequence length="170" mass="19229">MSSFSFPERPAAEIIGALAQVGIAALKPEDLANPSADLVCTLYSYFLAFADPLGEESDIQIAFSALEFLDNPDHHVDAIRTFNLYRKIKGMLASIRFGNFNLRDLIKPDTKRTLQILSTIVNFIYYREEKLNMLQPIVDQFPAYEERRADLEAKIAEVFSSSFASTLIWL</sequence>
<dbReference type="InterPro" id="IPR038275">
    <property type="entry name" value="Nuf2_N_sf"/>
</dbReference>
<evidence type="ECO:0000256" key="4">
    <source>
        <dbReference type="ARBA" id="ARBA00022618"/>
    </source>
</evidence>
<name>A0A804L5K5_MUSAM</name>
<proteinExistence type="inferred from homology"/>
<keyword evidence="5" id="KW-0498">Mitosis</keyword>
<evidence type="ECO:0000259" key="9">
    <source>
        <dbReference type="Pfam" id="PF03800"/>
    </source>
</evidence>
<reference evidence="11" key="2">
    <citation type="submission" date="2021-05" db="UniProtKB">
        <authorList>
            <consortium name="EnsemblPlants"/>
        </authorList>
    </citation>
    <scope>IDENTIFICATION</scope>
    <source>
        <strain evidence="11">subsp. malaccensis</strain>
    </source>
</reference>
<evidence type="ECO:0000256" key="2">
    <source>
        <dbReference type="ARBA" id="ARBA00005498"/>
    </source>
</evidence>
<dbReference type="PANTHER" id="PTHR48441">
    <property type="match status" value="1"/>
</dbReference>
<evidence type="ECO:0000256" key="1">
    <source>
        <dbReference type="ARBA" id="ARBA00004584"/>
    </source>
</evidence>
<evidence type="ECO:0000313" key="10">
    <source>
        <dbReference type="EMBL" id="CAG1863905.1"/>
    </source>
</evidence>
<dbReference type="GO" id="GO:0031262">
    <property type="term" value="C:Ndc80 complex"/>
    <property type="evidence" value="ECO:0007669"/>
    <property type="project" value="InterPro"/>
</dbReference>
<dbReference type="OMA" id="SIRFGNF"/>
<organism evidence="11 12">
    <name type="scientific">Musa acuminata subsp. malaccensis</name>
    <name type="common">Wild banana</name>
    <name type="synonym">Musa malaccensis</name>
    <dbReference type="NCBI Taxonomy" id="214687"/>
    <lineage>
        <taxon>Eukaryota</taxon>
        <taxon>Viridiplantae</taxon>
        <taxon>Streptophyta</taxon>
        <taxon>Embryophyta</taxon>
        <taxon>Tracheophyta</taxon>
        <taxon>Spermatophyta</taxon>
        <taxon>Magnoliopsida</taxon>
        <taxon>Liliopsida</taxon>
        <taxon>Zingiberales</taxon>
        <taxon>Musaceae</taxon>
        <taxon>Musa</taxon>
    </lineage>
</organism>
<comment type="similarity">
    <text evidence="2">Belongs to the NUF2 family.</text>
</comment>
<keyword evidence="4" id="KW-0132">Cell division</keyword>
<evidence type="ECO:0000313" key="12">
    <source>
        <dbReference type="Proteomes" id="UP000012960"/>
    </source>
</evidence>
<accession>A0A804L5K5</accession>
<dbReference type="InterPro" id="IPR005549">
    <property type="entry name" value="Kinetochore_Nuf2_N"/>
</dbReference>
<dbReference type="EMBL" id="HG996475">
    <property type="protein sequence ID" value="CAG1863905.1"/>
    <property type="molecule type" value="Genomic_DNA"/>
</dbReference>
<feature type="domain" description="Kinetochore protein Nuf2 N-terminal" evidence="9">
    <location>
        <begin position="4"/>
        <end position="141"/>
    </location>
</feature>
<keyword evidence="7" id="KW-0131">Cell cycle</keyword>
<dbReference type="EnsemblPlants" id="Ma11_t08180.1">
    <property type="protein sequence ID" value="Ma11_p08180.1"/>
    <property type="gene ID" value="Ma11_g08180"/>
</dbReference>
<protein>
    <submittedName>
        <fullName evidence="10">(wild Malaysian banana) hypothetical protein</fullName>
    </submittedName>
</protein>
<evidence type="ECO:0000256" key="6">
    <source>
        <dbReference type="ARBA" id="ARBA00023054"/>
    </source>
</evidence>
<dbReference type="Gene3D" id="1.10.418.60">
    <property type="entry name" value="Ncd80 complex, Nuf2 subunit"/>
    <property type="match status" value="1"/>
</dbReference>
<evidence type="ECO:0000256" key="8">
    <source>
        <dbReference type="ARBA" id="ARBA00023328"/>
    </source>
</evidence>
<keyword evidence="6" id="KW-0175">Coiled coil</keyword>
<keyword evidence="12" id="KW-1185">Reference proteome</keyword>
<dbReference type="AlphaFoldDB" id="A0A804L5K5"/>